<evidence type="ECO:0000256" key="2">
    <source>
        <dbReference type="SAM" id="Coils"/>
    </source>
</evidence>
<dbReference type="AlphaFoldDB" id="A0A0C3B5D3"/>
<dbReference type="Gene3D" id="4.10.60.10">
    <property type="entry name" value="Zinc finger, CCHC-type"/>
    <property type="match status" value="1"/>
</dbReference>
<keyword evidence="2" id="KW-0175">Coiled coil</keyword>
<feature type="region of interest" description="Disordered" evidence="3">
    <location>
        <begin position="59"/>
        <end position="78"/>
    </location>
</feature>
<dbReference type="GO" id="GO:0003676">
    <property type="term" value="F:nucleic acid binding"/>
    <property type="evidence" value="ECO:0007669"/>
    <property type="project" value="InterPro"/>
</dbReference>
<feature type="coiled-coil region" evidence="2">
    <location>
        <begin position="105"/>
        <end position="132"/>
    </location>
</feature>
<evidence type="ECO:0000313" key="5">
    <source>
        <dbReference type="Proteomes" id="UP000054097"/>
    </source>
</evidence>
<feature type="region of interest" description="Disordered" evidence="3">
    <location>
        <begin position="248"/>
        <end position="326"/>
    </location>
</feature>
<evidence type="ECO:0000256" key="3">
    <source>
        <dbReference type="SAM" id="MobiDB-lite"/>
    </source>
</evidence>
<reference evidence="5" key="2">
    <citation type="submission" date="2015-01" db="EMBL/GenBank/DDBJ databases">
        <title>Evolutionary Origins and Diversification of the Mycorrhizal Mutualists.</title>
        <authorList>
            <consortium name="DOE Joint Genome Institute"/>
            <consortium name="Mycorrhizal Genomics Consortium"/>
            <person name="Kohler A."/>
            <person name="Kuo A."/>
            <person name="Nagy L.G."/>
            <person name="Floudas D."/>
            <person name="Copeland A."/>
            <person name="Barry K.W."/>
            <person name="Cichocki N."/>
            <person name="Veneault-Fourrey C."/>
            <person name="LaButti K."/>
            <person name="Lindquist E.A."/>
            <person name="Lipzen A."/>
            <person name="Lundell T."/>
            <person name="Morin E."/>
            <person name="Murat C."/>
            <person name="Riley R."/>
            <person name="Ohm R."/>
            <person name="Sun H."/>
            <person name="Tunlid A."/>
            <person name="Henrissat B."/>
            <person name="Grigoriev I.V."/>
            <person name="Hibbett D.S."/>
            <person name="Martin F."/>
        </authorList>
    </citation>
    <scope>NUCLEOTIDE SEQUENCE [LARGE SCALE GENOMIC DNA]</scope>
    <source>
        <strain evidence="5">MAFF 305830</strain>
    </source>
</reference>
<dbReference type="GO" id="GO:0008270">
    <property type="term" value="F:zinc ion binding"/>
    <property type="evidence" value="ECO:0007669"/>
    <property type="project" value="InterPro"/>
</dbReference>
<keyword evidence="1" id="KW-0507">mRNA processing</keyword>
<organism evidence="4 5">
    <name type="scientific">Serendipita vermifera MAFF 305830</name>
    <dbReference type="NCBI Taxonomy" id="933852"/>
    <lineage>
        <taxon>Eukaryota</taxon>
        <taxon>Fungi</taxon>
        <taxon>Dikarya</taxon>
        <taxon>Basidiomycota</taxon>
        <taxon>Agaricomycotina</taxon>
        <taxon>Agaricomycetes</taxon>
        <taxon>Sebacinales</taxon>
        <taxon>Serendipitaceae</taxon>
        <taxon>Serendipita</taxon>
    </lineage>
</organism>
<feature type="region of interest" description="Disordered" evidence="3">
    <location>
        <begin position="753"/>
        <end position="789"/>
    </location>
</feature>
<feature type="compositionally biased region" description="Basic residues" evidence="3">
    <location>
        <begin position="292"/>
        <end position="312"/>
    </location>
</feature>
<evidence type="ECO:0000313" key="4">
    <source>
        <dbReference type="EMBL" id="KIM26661.1"/>
    </source>
</evidence>
<dbReference type="SUPFAM" id="SSF57756">
    <property type="entry name" value="Retrovirus zinc finger-like domains"/>
    <property type="match status" value="1"/>
</dbReference>
<evidence type="ECO:0008006" key="6">
    <source>
        <dbReference type="Google" id="ProtNLM"/>
    </source>
</evidence>
<feature type="region of interest" description="Disordered" evidence="3">
    <location>
        <begin position="442"/>
        <end position="492"/>
    </location>
</feature>
<proteinExistence type="predicted"/>
<dbReference type="EMBL" id="KN824304">
    <property type="protein sequence ID" value="KIM26661.1"/>
    <property type="molecule type" value="Genomic_DNA"/>
</dbReference>
<feature type="compositionally biased region" description="Low complexity" evidence="3">
    <location>
        <begin position="260"/>
        <end position="272"/>
    </location>
</feature>
<dbReference type="Proteomes" id="UP000054097">
    <property type="component" value="Unassembled WGS sequence"/>
</dbReference>
<dbReference type="GO" id="GO:0006397">
    <property type="term" value="P:mRNA processing"/>
    <property type="evidence" value="ECO:0007669"/>
    <property type="project" value="UniProtKB-KW"/>
</dbReference>
<evidence type="ECO:0000256" key="1">
    <source>
        <dbReference type="ARBA" id="ARBA00022664"/>
    </source>
</evidence>
<feature type="compositionally biased region" description="Basic and acidic residues" evidence="3">
    <location>
        <begin position="280"/>
        <end position="291"/>
    </location>
</feature>
<keyword evidence="5" id="KW-1185">Reference proteome</keyword>
<name>A0A0C3B5D3_SERVB</name>
<gene>
    <name evidence="4" type="ORF">M408DRAFT_312325</name>
</gene>
<protein>
    <recommendedName>
        <fullName evidence="6">CCHC-type domain-containing protein</fullName>
    </recommendedName>
</protein>
<accession>A0A0C3B5D3</accession>
<dbReference type="HOGENOM" id="CLU_355713_0_0_1"/>
<feature type="compositionally biased region" description="Basic and acidic residues" evidence="3">
    <location>
        <begin position="481"/>
        <end position="492"/>
    </location>
</feature>
<dbReference type="InterPro" id="IPR036875">
    <property type="entry name" value="Znf_CCHC_sf"/>
</dbReference>
<dbReference type="OrthoDB" id="3267748at2759"/>
<reference evidence="4 5" key="1">
    <citation type="submission" date="2014-04" db="EMBL/GenBank/DDBJ databases">
        <authorList>
            <consortium name="DOE Joint Genome Institute"/>
            <person name="Kuo A."/>
            <person name="Zuccaro A."/>
            <person name="Kohler A."/>
            <person name="Nagy L.G."/>
            <person name="Floudas D."/>
            <person name="Copeland A."/>
            <person name="Barry K.W."/>
            <person name="Cichocki N."/>
            <person name="Veneault-Fourrey C."/>
            <person name="LaButti K."/>
            <person name="Lindquist E.A."/>
            <person name="Lipzen A."/>
            <person name="Lundell T."/>
            <person name="Morin E."/>
            <person name="Murat C."/>
            <person name="Sun H."/>
            <person name="Tunlid A."/>
            <person name="Henrissat B."/>
            <person name="Grigoriev I.V."/>
            <person name="Hibbett D.S."/>
            <person name="Martin F."/>
            <person name="Nordberg H.P."/>
            <person name="Cantor M.N."/>
            <person name="Hua S.X."/>
        </authorList>
    </citation>
    <scope>NUCLEOTIDE SEQUENCE [LARGE SCALE GENOMIC DNA]</scope>
    <source>
        <strain evidence="4 5">MAFF 305830</strain>
    </source>
</reference>
<sequence>MRPVEAWFSSVTESARKFVKGNLHTGAPSVAPAQPELSVADSVSKRQGHRPMEYHIPFEEKPSRRAPFDNGPVQQSEPERINHKKELRNSQYEPRIAWEAILEREKKLEELVTRYQTEREQLARDQRHLDRELALLQSTRTLENTPRNIGNNIRTIHVSPRTLDSTRGGGRIFYGPEEPAAAAEPTALRSAYALKQGDESVRKAASDIEMDTRKRTYLVSQSEGATVEILKAPCALAVPAAEETTQIMETTGGGEPPPSVLSSSSLDLLSESSSEDDEANKELLAEREQRKEQRKAKKRKARLRKERKKGRKALKDLQPSTYHGETSFERDTFETAKQGTYPVKQWYRHLTRIARRVTVITPHEIMRRFWRGSASYLQEKWAEKGWSPEDPNLHIESLYDSALRFERARQYQRAEEARQRSQGGRTGRGYYDLYYKDSAELTEEEEQSLSGSQSDDDASNYSSMDRRPYGHQDNGSSVRGKKLDFEEPTDEERARLRAEGRCFYCHARGHTKWKCPQRQGTRSPQMDTPNGNGIYGGTEWMIGVDGASKPPEECGQPPLDGPKTFRGTFAVAKETQEKDETRLWGLLTSPAELLHPTFLPSFEIPLPYPIRTILPHQNHRFLLHQGDALVYKTFNTGKGSPNTYHAGEGVKEAAAPPAGNPATRVRLTNQDLKAFYEHIFVRKIPRKKILPVGINAGGQVRNASQRANPASFTMETSNQPQHDDAIVKLLTGLLNVTNISTLILEDTCGSISDEDDAMDDATVGPNPTGSTSEAELVDGASALEDLKDA</sequence>